<accession>A0A4U6UDM9</accession>
<proteinExistence type="predicted"/>
<gene>
    <name evidence="1" type="ORF">SEVIR_6G031950v2</name>
</gene>
<dbReference type="OMA" id="CTCATIV"/>
<keyword evidence="2" id="KW-1185">Reference proteome</keyword>
<protein>
    <submittedName>
        <fullName evidence="1">Uncharacterized protein</fullName>
    </submittedName>
</protein>
<evidence type="ECO:0000313" key="2">
    <source>
        <dbReference type="Proteomes" id="UP000298652"/>
    </source>
</evidence>
<dbReference type="AlphaFoldDB" id="A0A4U6UDM9"/>
<evidence type="ECO:0000313" key="1">
    <source>
        <dbReference type="EMBL" id="TKW08497.1"/>
    </source>
</evidence>
<name>A0A4U6UDM9_SETVI</name>
<organism evidence="1 2">
    <name type="scientific">Setaria viridis</name>
    <name type="common">Green bristlegrass</name>
    <name type="synonym">Setaria italica subsp. viridis</name>
    <dbReference type="NCBI Taxonomy" id="4556"/>
    <lineage>
        <taxon>Eukaryota</taxon>
        <taxon>Viridiplantae</taxon>
        <taxon>Streptophyta</taxon>
        <taxon>Embryophyta</taxon>
        <taxon>Tracheophyta</taxon>
        <taxon>Spermatophyta</taxon>
        <taxon>Magnoliopsida</taxon>
        <taxon>Liliopsida</taxon>
        <taxon>Poales</taxon>
        <taxon>Poaceae</taxon>
        <taxon>PACMAD clade</taxon>
        <taxon>Panicoideae</taxon>
        <taxon>Panicodae</taxon>
        <taxon>Paniceae</taxon>
        <taxon>Cenchrinae</taxon>
        <taxon>Setaria</taxon>
    </lineage>
</organism>
<dbReference type="Proteomes" id="UP000298652">
    <property type="component" value="Chromosome 6"/>
</dbReference>
<dbReference type="EMBL" id="CM016557">
    <property type="protein sequence ID" value="TKW08497.1"/>
    <property type="molecule type" value="Genomic_DNA"/>
</dbReference>
<reference evidence="1" key="1">
    <citation type="submission" date="2019-03" db="EMBL/GenBank/DDBJ databases">
        <title>WGS assembly of Setaria viridis.</title>
        <authorList>
            <person name="Huang P."/>
            <person name="Jenkins J."/>
            <person name="Grimwood J."/>
            <person name="Barry K."/>
            <person name="Healey A."/>
            <person name="Mamidi S."/>
            <person name="Sreedasyam A."/>
            <person name="Shu S."/>
            <person name="Feldman M."/>
            <person name="Wu J."/>
            <person name="Yu Y."/>
            <person name="Chen C."/>
            <person name="Johnson J."/>
            <person name="Rokhsar D."/>
            <person name="Baxter I."/>
            <person name="Schmutz J."/>
            <person name="Brutnell T."/>
            <person name="Kellogg E."/>
        </authorList>
    </citation>
    <scope>NUCLEOTIDE SEQUENCE [LARGE SCALE GENOMIC DNA]</scope>
</reference>
<sequence>MRRRAAREEPDLWHRVDLRGRIALASPVGALKAMAYAAVRRGTGRCEAFWVKGVRDDSFVFFVHVCTCATIVVLEIDLVA</sequence>
<dbReference type="Gramene" id="TKW08497">
    <property type="protein sequence ID" value="TKW08497"/>
    <property type="gene ID" value="SEVIR_6G031950v2"/>
</dbReference>